<name>A0A9N9N2A7_9CUCU</name>
<evidence type="ECO:0000313" key="3">
    <source>
        <dbReference type="Proteomes" id="UP001152799"/>
    </source>
</evidence>
<dbReference type="Proteomes" id="UP001152799">
    <property type="component" value="Chromosome 9"/>
</dbReference>
<sequence length="393" mass="43952">MDWMMCHAGKLDAAPFAGEATPSTTSVKPSSAQTETAGPSNTLEGSATTGTYEVTARTGALALKKSRRANRRTSQTSSYWLDLLLVMIAETRKFLKQLKKLSSTLRNQLRLANAHKQPLAKAKVASPKLKSYTEEASLQFLKVAIEPYARVLEAWEDTLSSRKRLYATVSLNDVFNELPCLKQGFGIELIETDFNRKYPDSVDIIYSTWPKVAEAIIKEAKERKIYLPECSDENIQALLVFPYLFQPITIKKKTEKDATGDRVEVKFKKASFFMYQTNKINWFLRHAKIALLQQVFINSHYSKRAKNEENAGGAAIAPGTGSTAISVTDKVKFAMECINFKWTQKRGLCDLRNKFEIPANLPSLTPPKLNPEVAAALAKSSITTESSHREVQN</sequence>
<dbReference type="AlphaFoldDB" id="A0A9N9N2A7"/>
<evidence type="ECO:0000313" key="2">
    <source>
        <dbReference type="EMBL" id="CAG9773495.1"/>
    </source>
</evidence>
<proteinExistence type="predicted"/>
<protein>
    <submittedName>
        <fullName evidence="2">Uncharacterized protein</fullName>
    </submittedName>
</protein>
<organism evidence="2 3">
    <name type="scientific">Ceutorhynchus assimilis</name>
    <name type="common">cabbage seed weevil</name>
    <dbReference type="NCBI Taxonomy" id="467358"/>
    <lineage>
        <taxon>Eukaryota</taxon>
        <taxon>Metazoa</taxon>
        <taxon>Ecdysozoa</taxon>
        <taxon>Arthropoda</taxon>
        <taxon>Hexapoda</taxon>
        <taxon>Insecta</taxon>
        <taxon>Pterygota</taxon>
        <taxon>Neoptera</taxon>
        <taxon>Endopterygota</taxon>
        <taxon>Coleoptera</taxon>
        <taxon>Polyphaga</taxon>
        <taxon>Cucujiformia</taxon>
        <taxon>Curculionidae</taxon>
        <taxon>Ceutorhynchinae</taxon>
        <taxon>Ceutorhynchus</taxon>
    </lineage>
</organism>
<dbReference type="EMBL" id="OU892285">
    <property type="protein sequence ID" value="CAG9773495.1"/>
    <property type="molecule type" value="Genomic_DNA"/>
</dbReference>
<keyword evidence="3" id="KW-1185">Reference proteome</keyword>
<feature type="compositionally biased region" description="Polar residues" evidence="1">
    <location>
        <begin position="21"/>
        <end position="49"/>
    </location>
</feature>
<feature type="region of interest" description="Disordered" evidence="1">
    <location>
        <begin position="17"/>
        <end position="49"/>
    </location>
</feature>
<reference evidence="2" key="1">
    <citation type="submission" date="2022-01" db="EMBL/GenBank/DDBJ databases">
        <authorList>
            <person name="King R."/>
        </authorList>
    </citation>
    <scope>NUCLEOTIDE SEQUENCE</scope>
</reference>
<gene>
    <name evidence="2" type="ORF">CEUTPL_LOCUS13885</name>
</gene>
<dbReference type="OrthoDB" id="6819336at2759"/>
<accession>A0A9N9N2A7</accession>
<evidence type="ECO:0000256" key="1">
    <source>
        <dbReference type="SAM" id="MobiDB-lite"/>
    </source>
</evidence>